<organism evidence="3 4">
    <name type="scientific">Lactococcus lactis</name>
    <dbReference type="NCBI Taxonomy" id="1358"/>
    <lineage>
        <taxon>Bacteria</taxon>
        <taxon>Bacillati</taxon>
        <taxon>Bacillota</taxon>
        <taxon>Bacilli</taxon>
        <taxon>Lactobacillales</taxon>
        <taxon>Streptococcaceae</taxon>
        <taxon>Lactococcus</taxon>
    </lineage>
</organism>
<sequence length="347" mass="36033">MYFVKKIFFLTLAMSVLITGYLKIETVIADTTSKASFMYTLQSPAPLFNTVKATDTVVSGTGVTGASVSVTFPNGSIQTITVENDGTWSIALPINLILSVGNQLSATQIVGTGASAESVSTISTITVIPNNSGTAQSPTFDTISPNATTIKGTVPSYVSGSSVIVTFPNGNNVGGSVNPDSTWSVTVPGNINLVAGNQLTAIQISPNLENSAQVTTLVNSSQLQSAPPTLDTVRVGDSTISGTGITGSTIIVTFPNGTTSQTSVDTNGKFSLSIPSEISLNPKDIISATQIEPDKTISQALTTSVLSNTNWSLPFTGSDGYKPLLLIIIGLLLTIILLKFSDSKKQK</sequence>
<comment type="caution">
    <text evidence="3">The sequence shown here is derived from an EMBL/GenBank/DDBJ whole genome shotgun (WGS) entry which is preliminary data.</text>
</comment>
<evidence type="ECO:0000313" key="4">
    <source>
        <dbReference type="Proteomes" id="UP000285859"/>
    </source>
</evidence>
<keyword evidence="1" id="KW-0812">Transmembrane</keyword>
<reference evidence="3 4" key="1">
    <citation type="submission" date="2019-01" db="EMBL/GenBank/DDBJ databases">
        <title>Whole genome sequence of Lactococcus lactis isolated from cow milk.</title>
        <authorList>
            <person name="Sundararaman A."/>
            <person name="Tamang J.-P."/>
            <person name="Halami P."/>
        </authorList>
    </citation>
    <scope>NUCLEOTIDE SEQUENCE [LARGE SCALE GENOMIC DNA]</scope>
    <source>
        <strain evidence="3 4">C2D</strain>
    </source>
</reference>
<feature type="domain" description="Bacterial Ig" evidence="2">
    <location>
        <begin position="227"/>
        <end position="303"/>
    </location>
</feature>
<accession>A0A443LJ76</accession>
<gene>
    <name evidence="3" type="ORF">EO246_02500</name>
</gene>
<feature type="domain" description="Bacterial Ig" evidence="2">
    <location>
        <begin position="45"/>
        <end position="118"/>
    </location>
</feature>
<dbReference type="Proteomes" id="UP000285859">
    <property type="component" value="Unassembled WGS sequence"/>
</dbReference>
<evidence type="ECO:0000256" key="1">
    <source>
        <dbReference type="SAM" id="Phobius"/>
    </source>
</evidence>
<keyword evidence="1" id="KW-1133">Transmembrane helix</keyword>
<feature type="transmembrane region" description="Helical" evidence="1">
    <location>
        <begin position="320"/>
        <end position="338"/>
    </location>
</feature>
<dbReference type="Gene3D" id="2.60.40.10">
    <property type="entry name" value="Immunoglobulins"/>
    <property type="match status" value="3"/>
</dbReference>
<dbReference type="NCBIfam" id="NF033510">
    <property type="entry name" value="Ca_tandemer"/>
    <property type="match status" value="2"/>
</dbReference>
<dbReference type="InterPro" id="IPR013783">
    <property type="entry name" value="Ig-like_fold"/>
</dbReference>
<proteinExistence type="predicted"/>
<evidence type="ECO:0000313" key="3">
    <source>
        <dbReference type="EMBL" id="RWR49173.1"/>
    </source>
</evidence>
<evidence type="ECO:0000259" key="2">
    <source>
        <dbReference type="Pfam" id="PF17936"/>
    </source>
</evidence>
<dbReference type="EMBL" id="SAXH01000002">
    <property type="protein sequence ID" value="RWR49173.1"/>
    <property type="molecule type" value="Genomic_DNA"/>
</dbReference>
<dbReference type="InterPro" id="IPR041498">
    <property type="entry name" value="Big_6"/>
</dbReference>
<protein>
    <recommendedName>
        <fullName evidence="2">Bacterial Ig domain-containing protein</fullName>
    </recommendedName>
</protein>
<dbReference type="AlphaFoldDB" id="A0A443LJ76"/>
<keyword evidence="1" id="KW-0472">Membrane</keyword>
<dbReference type="Pfam" id="PF17936">
    <property type="entry name" value="Big_6"/>
    <property type="match status" value="2"/>
</dbReference>
<name>A0A443LJ76_9LACT</name>